<dbReference type="GO" id="GO:0005634">
    <property type="term" value="C:nucleus"/>
    <property type="evidence" value="ECO:0007669"/>
    <property type="project" value="UniProtKB-SubCell"/>
</dbReference>
<dbReference type="GO" id="GO:0000785">
    <property type="term" value="C:chromatin"/>
    <property type="evidence" value="ECO:0007669"/>
    <property type="project" value="TreeGrafter"/>
</dbReference>
<evidence type="ECO:0000313" key="6">
    <source>
        <dbReference type="Proteomes" id="UP000326458"/>
    </source>
</evidence>
<name>A0A5N3VCL7_MUNMU</name>
<gene>
    <name evidence="5" type="ORF">FD754_011711</name>
</gene>
<accession>A0A5N3VCL7</accession>
<keyword evidence="4" id="KW-0539">Nucleus</keyword>
<dbReference type="EMBL" id="VCEA01000002">
    <property type="protein sequence ID" value="KAB0346854.1"/>
    <property type="molecule type" value="Genomic_DNA"/>
</dbReference>
<comment type="caution">
    <text evidence="5">The sequence shown here is derived from an EMBL/GenBank/DDBJ whole genome shotgun (WGS) entry which is preliminary data.</text>
</comment>
<evidence type="ECO:0000256" key="1">
    <source>
        <dbReference type="ARBA" id="ARBA00004123"/>
    </source>
</evidence>
<dbReference type="Proteomes" id="UP000326458">
    <property type="component" value="Unassembled WGS sequence"/>
</dbReference>
<dbReference type="PANTHER" id="PTHR16431:SF3">
    <property type="entry name" value="PROTEIN MIS18-BETA"/>
    <property type="match status" value="1"/>
</dbReference>
<organism evidence="5 6">
    <name type="scientific">Muntiacus muntjak</name>
    <name type="common">Barking deer</name>
    <name type="synonym">Indian muntjac</name>
    <dbReference type="NCBI Taxonomy" id="9888"/>
    <lineage>
        <taxon>Eukaryota</taxon>
        <taxon>Metazoa</taxon>
        <taxon>Chordata</taxon>
        <taxon>Craniata</taxon>
        <taxon>Vertebrata</taxon>
        <taxon>Euteleostomi</taxon>
        <taxon>Mammalia</taxon>
        <taxon>Eutheria</taxon>
        <taxon>Laurasiatheria</taxon>
        <taxon>Artiodactyla</taxon>
        <taxon>Ruminantia</taxon>
        <taxon>Pecora</taxon>
        <taxon>Cervidae</taxon>
        <taxon>Muntiacinae</taxon>
        <taxon>Muntiacus</taxon>
    </lineage>
</organism>
<reference evidence="5 6" key="1">
    <citation type="submission" date="2019-06" db="EMBL/GenBank/DDBJ databases">
        <title>Discovery of a novel chromosome fission-fusion reversal in muntjac.</title>
        <authorList>
            <person name="Mudd A.B."/>
            <person name="Bredeson J.V."/>
            <person name="Baum R."/>
            <person name="Hockemeyer D."/>
            <person name="Rokhsar D.S."/>
        </authorList>
    </citation>
    <scope>NUCLEOTIDE SEQUENCE [LARGE SCALE GENOMIC DNA]</scope>
    <source>
        <strain evidence="5">UTSW_UCB_Mm</strain>
        <tissue evidence="5">Fibroblast cell line</tissue>
    </source>
</reference>
<keyword evidence="3" id="KW-0158">Chromosome</keyword>
<evidence type="ECO:0000256" key="3">
    <source>
        <dbReference type="ARBA" id="ARBA00022454"/>
    </source>
</evidence>
<evidence type="ECO:0000256" key="2">
    <source>
        <dbReference type="ARBA" id="ARBA00004286"/>
    </source>
</evidence>
<dbReference type="GO" id="GO:0034080">
    <property type="term" value="P:CENP-A containing chromatin assembly"/>
    <property type="evidence" value="ECO:0007669"/>
    <property type="project" value="TreeGrafter"/>
</dbReference>
<sequence>MAAQLQRRCSHFAKQLWGDFCDGDKKVIDEPSFTTSMEWDMQVVKGSSLLSPAGLGLEEMPSSPRLLWWLQPERCSMFQYAQYHAVLTDSAPPLGPVESPWGQELLQSHNNISIGFRLYSTHAALTALRGHFCLSSDKMVCSLLKAKAIVDALEMDIHNTALPEMVADLKEKMMLMHTHLNLLLKNLKEVTLDQFKPTD</sequence>
<dbReference type="AlphaFoldDB" id="A0A5N3VCL7"/>
<evidence type="ECO:0000256" key="4">
    <source>
        <dbReference type="ARBA" id="ARBA00023242"/>
    </source>
</evidence>
<keyword evidence="6" id="KW-1185">Reference proteome</keyword>
<dbReference type="GO" id="GO:0007059">
    <property type="term" value="P:chromosome segregation"/>
    <property type="evidence" value="ECO:0007669"/>
    <property type="project" value="TreeGrafter"/>
</dbReference>
<evidence type="ECO:0000313" key="5">
    <source>
        <dbReference type="EMBL" id="KAB0346854.1"/>
    </source>
</evidence>
<dbReference type="GO" id="GO:0000775">
    <property type="term" value="C:chromosome, centromeric region"/>
    <property type="evidence" value="ECO:0007669"/>
    <property type="project" value="TreeGrafter"/>
</dbReference>
<protein>
    <submittedName>
        <fullName evidence="5">Uncharacterized protein</fullName>
    </submittedName>
</protein>
<comment type="subcellular location">
    <subcellularLocation>
        <location evidence="2">Chromosome</location>
    </subcellularLocation>
    <subcellularLocation>
        <location evidence="1">Nucleus</location>
    </subcellularLocation>
</comment>
<proteinExistence type="predicted"/>
<dbReference type="PANTHER" id="PTHR16431">
    <property type="entry name" value="NEUROGENIC PROTEIN MASTERMIND"/>
    <property type="match status" value="1"/>
</dbReference>